<reference evidence="3" key="1">
    <citation type="submission" date="2017-09" db="EMBL/GenBank/DDBJ databases">
        <title>Depth-based differentiation of microbial function through sediment-hosted aquifers and enrichment of novel symbionts in the deep terrestrial subsurface.</title>
        <authorList>
            <person name="Probst A.J."/>
            <person name="Ladd B."/>
            <person name="Jarett J.K."/>
            <person name="Geller-Mcgrath D.E."/>
            <person name="Sieber C.M.K."/>
            <person name="Emerson J.B."/>
            <person name="Anantharaman K."/>
            <person name="Thomas B.C."/>
            <person name="Malmstrom R."/>
            <person name="Stieglmeier M."/>
            <person name="Klingl A."/>
            <person name="Woyke T."/>
            <person name="Ryan C.M."/>
            <person name="Banfield J.F."/>
        </authorList>
    </citation>
    <scope>NUCLEOTIDE SEQUENCE [LARGE SCALE GENOMIC DNA]</scope>
</reference>
<dbReference type="PROSITE" id="PS00092">
    <property type="entry name" value="N6_MTASE"/>
    <property type="match status" value="1"/>
</dbReference>
<feature type="domain" description="Methyltransferase small" evidence="1">
    <location>
        <begin position="100"/>
        <end position="178"/>
    </location>
</feature>
<dbReference type="PANTHER" id="PTHR18895:SF74">
    <property type="entry name" value="MTRF1L RELEASE FACTOR GLUTAMINE METHYLTRANSFERASE"/>
    <property type="match status" value="1"/>
</dbReference>
<organism evidence="2 3">
    <name type="scientific">Candidatus Kaiserbacteria bacterium CG10_big_fil_rev_8_21_14_0_10_56_12</name>
    <dbReference type="NCBI Taxonomy" id="1974611"/>
    <lineage>
        <taxon>Bacteria</taxon>
        <taxon>Candidatus Kaiseribacteriota</taxon>
    </lineage>
</organism>
<dbReference type="Pfam" id="PF05175">
    <property type="entry name" value="MTS"/>
    <property type="match status" value="1"/>
</dbReference>
<dbReference type="AlphaFoldDB" id="A0A2H0UC27"/>
<dbReference type="GO" id="GO:0003676">
    <property type="term" value="F:nucleic acid binding"/>
    <property type="evidence" value="ECO:0007669"/>
    <property type="project" value="InterPro"/>
</dbReference>
<dbReference type="InterPro" id="IPR007848">
    <property type="entry name" value="Small_mtfrase_dom"/>
</dbReference>
<comment type="caution">
    <text evidence="2">The sequence shown here is derived from an EMBL/GenBank/DDBJ whole genome shotgun (WGS) entry which is preliminary data.</text>
</comment>
<dbReference type="InterPro" id="IPR050320">
    <property type="entry name" value="N5-glutamine_MTase"/>
</dbReference>
<sequence>MHPDPKDAAWLLEEKYHGVESDAYRADCERLAIGEPLAYVIGWQPFLGLTIRVDSHPLIPRPETEWWTERMLRKVGAVFSATGCPNDSGPEGAEKPRQLIVLDLCAGSGAIGCAVLKYLPDAEVFFAEIDPTHEAPIHKNIRENGLDASRAHVLIGDLFDPLPPDLRFDLVACNPPYIPSGRTLDASVSDHEPPLAIFSGADGLDLIRRIATELPNRLAPGGQAWIECDSAHAEAARTLFTSHRLASSLHSDQYAQSRVVVVS</sequence>
<dbReference type="SUPFAM" id="SSF53335">
    <property type="entry name" value="S-adenosyl-L-methionine-dependent methyltransferases"/>
    <property type="match status" value="1"/>
</dbReference>
<protein>
    <recommendedName>
        <fullName evidence="1">Methyltransferase small domain-containing protein</fullName>
    </recommendedName>
</protein>
<dbReference type="GO" id="GO:0008757">
    <property type="term" value="F:S-adenosylmethionine-dependent methyltransferase activity"/>
    <property type="evidence" value="ECO:0007669"/>
    <property type="project" value="UniProtKB-ARBA"/>
</dbReference>
<dbReference type="Proteomes" id="UP000230179">
    <property type="component" value="Unassembled WGS sequence"/>
</dbReference>
<proteinExistence type="predicted"/>
<dbReference type="GO" id="GO:0008170">
    <property type="term" value="F:N-methyltransferase activity"/>
    <property type="evidence" value="ECO:0007669"/>
    <property type="project" value="UniProtKB-ARBA"/>
</dbReference>
<dbReference type="CDD" id="cd02440">
    <property type="entry name" value="AdoMet_MTases"/>
    <property type="match status" value="1"/>
</dbReference>
<dbReference type="GO" id="GO:0032259">
    <property type="term" value="P:methylation"/>
    <property type="evidence" value="ECO:0007669"/>
    <property type="project" value="InterPro"/>
</dbReference>
<dbReference type="Gene3D" id="3.40.50.150">
    <property type="entry name" value="Vaccinia Virus protein VP39"/>
    <property type="match status" value="1"/>
</dbReference>
<name>A0A2H0UC27_9BACT</name>
<dbReference type="InterPro" id="IPR002052">
    <property type="entry name" value="DNA_methylase_N6_adenine_CS"/>
</dbReference>
<gene>
    <name evidence="2" type="ORF">COU19_01390</name>
</gene>
<evidence type="ECO:0000259" key="1">
    <source>
        <dbReference type="Pfam" id="PF05175"/>
    </source>
</evidence>
<evidence type="ECO:0000313" key="2">
    <source>
        <dbReference type="EMBL" id="PIR83226.1"/>
    </source>
</evidence>
<evidence type="ECO:0000313" key="3">
    <source>
        <dbReference type="Proteomes" id="UP000230179"/>
    </source>
</evidence>
<dbReference type="InterPro" id="IPR029063">
    <property type="entry name" value="SAM-dependent_MTases_sf"/>
</dbReference>
<dbReference type="PANTHER" id="PTHR18895">
    <property type="entry name" value="HEMK METHYLTRANSFERASE"/>
    <property type="match status" value="1"/>
</dbReference>
<dbReference type="EMBL" id="PFBL01000011">
    <property type="protein sequence ID" value="PIR83226.1"/>
    <property type="molecule type" value="Genomic_DNA"/>
</dbReference>
<accession>A0A2H0UC27</accession>